<evidence type="ECO:0000256" key="1">
    <source>
        <dbReference type="SAM" id="Phobius"/>
    </source>
</evidence>
<sequence length="52" mass="5312">MGALGIPELIALVAILAIPVSIVAGGVVYTVRVARRGIDATLAGATRRRELA</sequence>
<organism evidence="2 3">
    <name type="scientific">Actinorugispora endophytica</name>
    <dbReference type="NCBI Taxonomy" id="1605990"/>
    <lineage>
        <taxon>Bacteria</taxon>
        <taxon>Bacillati</taxon>
        <taxon>Actinomycetota</taxon>
        <taxon>Actinomycetes</taxon>
        <taxon>Streptosporangiales</taxon>
        <taxon>Nocardiopsidaceae</taxon>
        <taxon>Actinorugispora</taxon>
    </lineage>
</organism>
<keyword evidence="3" id="KW-1185">Reference proteome</keyword>
<protein>
    <submittedName>
        <fullName evidence="2">Uncharacterized protein</fullName>
    </submittedName>
</protein>
<keyword evidence="1" id="KW-1133">Transmembrane helix</keyword>
<evidence type="ECO:0000313" key="2">
    <source>
        <dbReference type="EMBL" id="TDQ53302.1"/>
    </source>
</evidence>
<dbReference type="AlphaFoldDB" id="A0A4R6V0I2"/>
<comment type="caution">
    <text evidence="2">The sequence shown here is derived from an EMBL/GenBank/DDBJ whole genome shotgun (WGS) entry which is preliminary data.</text>
</comment>
<dbReference type="EMBL" id="SNYN01000004">
    <property type="protein sequence ID" value="TDQ53302.1"/>
    <property type="molecule type" value="Genomic_DNA"/>
</dbReference>
<keyword evidence="1" id="KW-0812">Transmembrane</keyword>
<accession>A0A4R6V0I2</accession>
<gene>
    <name evidence="2" type="ORF">EV190_10491</name>
</gene>
<evidence type="ECO:0000313" key="3">
    <source>
        <dbReference type="Proteomes" id="UP000295281"/>
    </source>
</evidence>
<name>A0A4R6V0I2_9ACTN</name>
<dbReference type="Proteomes" id="UP000295281">
    <property type="component" value="Unassembled WGS sequence"/>
</dbReference>
<keyword evidence="1" id="KW-0472">Membrane</keyword>
<reference evidence="2 3" key="1">
    <citation type="submission" date="2019-03" db="EMBL/GenBank/DDBJ databases">
        <title>Genomic Encyclopedia of Type Strains, Phase IV (KMG-IV): sequencing the most valuable type-strain genomes for metagenomic binning, comparative biology and taxonomic classification.</title>
        <authorList>
            <person name="Goeker M."/>
        </authorList>
    </citation>
    <scope>NUCLEOTIDE SEQUENCE [LARGE SCALE GENOMIC DNA]</scope>
    <source>
        <strain evidence="2 3">DSM 46770</strain>
    </source>
</reference>
<dbReference type="RefSeq" id="WP_166655410.1">
    <property type="nucleotide sequence ID" value="NZ_SNYN01000004.1"/>
</dbReference>
<feature type="transmembrane region" description="Helical" evidence="1">
    <location>
        <begin position="6"/>
        <end position="29"/>
    </location>
</feature>
<proteinExistence type="predicted"/>